<dbReference type="NCBIfam" id="TIGR03534">
    <property type="entry name" value="RF_mod_PrmC"/>
    <property type="match status" value="1"/>
</dbReference>
<organism evidence="7 8">
    <name type="scientific">Desulfarculus baarsii (strain ATCC 33931 / DSM 2075 / LMG 7858 / VKM B-1802 / 2st14)</name>
    <dbReference type="NCBI Taxonomy" id="644282"/>
    <lineage>
        <taxon>Bacteria</taxon>
        <taxon>Pseudomonadati</taxon>
        <taxon>Thermodesulfobacteriota</taxon>
        <taxon>Desulfarculia</taxon>
        <taxon>Desulfarculales</taxon>
        <taxon>Desulfarculaceae</taxon>
        <taxon>Desulfarculus</taxon>
    </lineage>
</organism>
<feature type="domain" description="Methyltransferase" evidence="5">
    <location>
        <begin position="120"/>
        <end position="192"/>
    </location>
</feature>
<evidence type="ECO:0000259" key="5">
    <source>
        <dbReference type="Pfam" id="PF13649"/>
    </source>
</evidence>
<evidence type="ECO:0000313" key="8">
    <source>
        <dbReference type="Proteomes" id="UP000009047"/>
    </source>
</evidence>
<dbReference type="EC" id="2.1.1.297" evidence="4"/>
<dbReference type="AlphaFoldDB" id="E1QEX4"/>
<evidence type="ECO:0000256" key="2">
    <source>
        <dbReference type="ARBA" id="ARBA00022679"/>
    </source>
</evidence>
<dbReference type="HAMAP" id="MF_02126">
    <property type="entry name" value="RF_methyltr_PrmC"/>
    <property type="match status" value="1"/>
</dbReference>
<dbReference type="HOGENOM" id="CLU_018398_3_1_7"/>
<feature type="domain" description="Release factor glutamine methyltransferase N-terminal" evidence="6">
    <location>
        <begin position="12"/>
        <end position="79"/>
    </location>
</feature>
<comment type="catalytic activity">
    <reaction evidence="4">
        <text>L-glutaminyl-[peptide chain release factor] + S-adenosyl-L-methionine = N(5)-methyl-L-glutaminyl-[peptide chain release factor] + S-adenosyl-L-homocysteine + H(+)</text>
        <dbReference type="Rhea" id="RHEA:42896"/>
        <dbReference type="Rhea" id="RHEA-COMP:10271"/>
        <dbReference type="Rhea" id="RHEA-COMP:10272"/>
        <dbReference type="ChEBI" id="CHEBI:15378"/>
        <dbReference type="ChEBI" id="CHEBI:30011"/>
        <dbReference type="ChEBI" id="CHEBI:57856"/>
        <dbReference type="ChEBI" id="CHEBI:59789"/>
        <dbReference type="ChEBI" id="CHEBI:61891"/>
        <dbReference type="EC" id="2.1.1.297"/>
    </reaction>
</comment>
<dbReference type="GO" id="GO:0032259">
    <property type="term" value="P:methylation"/>
    <property type="evidence" value="ECO:0007669"/>
    <property type="project" value="UniProtKB-KW"/>
</dbReference>
<dbReference type="SUPFAM" id="SSF53335">
    <property type="entry name" value="S-adenosyl-L-methionine-dependent methyltransferases"/>
    <property type="match status" value="1"/>
</dbReference>
<keyword evidence="3 4" id="KW-0949">S-adenosyl-L-methionine</keyword>
<dbReference type="eggNOG" id="COG2890">
    <property type="taxonomic scope" value="Bacteria"/>
</dbReference>
<keyword evidence="8" id="KW-1185">Reference proteome</keyword>
<evidence type="ECO:0000313" key="7">
    <source>
        <dbReference type="EMBL" id="ADK84110.1"/>
    </source>
</evidence>
<dbReference type="Gene3D" id="1.10.8.10">
    <property type="entry name" value="DNA helicase RuvA subunit, C-terminal domain"/>
    <property type="match status" value="1"/>
</dbReference>
<dbReference type="InterPro" id="IPR040758">
    <property type="entry name" value="PrmC_N"/>
</dbReference>
<reference evidence="7 8" key="1">
    <citation type="journal article" date="2010" name="Stand. Genomic Sci.">
        <title>Complete genome sequence of Desulfarculus baarsii type strain (2st14).</title>
        <authorList>
            <person name="Sun H."/>
            <person name="Spring S."/>
            <person name="Lapidus A."/>
            <person name="Davenport K."/>
            <person name="Del Rio T.G."/>
            <person name="Tice H."/>
            <person name="Nolan M."/>
            <person name="Copeland A."/>
            <person name="Cheng J.F."/>
            <person name="Lucas S."/>
            <person name="Tapia R."/>
            <person name="Goodwin L."/>
            <person name="Pitluck S."/>
            <person name="Ivanova N."/>
            <person name="Pagani I."/>
            <person name="Mavromatis K."/>
            <person name="Ovchinnikova G."/>
            <person name="Pati A."/>
            <person name="Chen A."/>
            <person name="Palaniappan K."/>
            <person name="Hauser L."/>
            <person name="Chang Y.J."/>
            <person name="Jeffries C.D."/>
            <person name="Detter J.C."/>
            <person name="Han C."/>
            <person name="Rohde M."/>
            <person name="Brambilla E."/>
            <person name="Goker M."/>
            <person name="Woyke T."/>
            <person name="Bristow J."/>
            <person name="Eisen J.A."/>
            <person name="Markowitz V."/>
            <person name="Hugenholtz P."/>
            <person name="Kyrpides N.C."/>
            <person name="Klenk H.P."/>
            <person name="Land M."/>
        </authorList>
    </citation>
    <scope>NUCLEOTIDE SEQUENCE [LARGE SCALE GENOMIC DNA]</scope>
    <source>
        <strain evidence="8">ATCC 33931 / DSM 2075 / LMG 7858 / VKM B-1802 / 2st14</strain>
    </source>
</reference>
<keyword evidence="2 4" id="KW-0808">Transferase</keyword>
<sequence length="291" mass="31560">MEELWTIRRLGQWATEYLTRHGVESPRSSAELLLSQVLGLERIGLYLDFDRPLTKDELAGFKALLLRRRAHEPVAYIRGKREFFGLELAVGPGVLIPRPETELLVERGVALLAQAERPKILDLCTGGGAVALALASQLPTARVLACDISAQALAYARQNAQALGLEERVSFLQGPLWEPVAATGGFFDLITANPPYVTSGEWPCLPPDVRDHEPRLALEAGPEGLDVIGPIIVGSRAFLRPLAWLLVEIGAGQGPAVMALAQAAGIFSRIELLRDLAGMDRVLACERGDYG</sequence>
<dbReference type="InterPro" id="IPR029063">
    <property type="entry name" value="SAM-dependent_MTases_sf"/>
</dbReference>
<feature type="binding site" evidence="4">
    <location>
        <begin position="193"/>
        <end position="196"/>
    </location>
    <ligand>
        <name>substrate</name>
    </ligand>
</feature>
<dbReference type="CDD" id="cd02440">
    <property type="entry name" value="AdoMet_MTases"/>
    <property type="match status" value="1"/>
</dbReference>
<accession>E1QEX4</accession>
<dbReference type="PANTHER" id="PTHR18895:SF74">
    <property type="entry name" value="MTRF1L RELEASE FACTOR GLUTAMINE METHYLTRANSFERASE"/>
    <property type="match status" value="1"/>
</dbReference>
<dbReference type="KEGG" id="dbr:Deba_0738"/>
<evidence type="ECO:0000256" key="4">
    <source>
        <dbReference type="HAMAP-Rule" id="MF_02126"/>
    </source>
</evidence>
<feature type="binding site" evidence="4">
    <location>
        <position position="193"/>
    </location>
    <ligand>
        <name>S-adenosyl-L-methionine</name>
        <dbReference type="ChEBI" id="CHEBI:59789"/>
    </ligand>
</feature>
<dbReference type="Pfam" id="PF17827">
    <property type="entry name" value="PrmC_N"/>
    <property type="match status" value="1"/>
</dbReference>
<dbReference type="NCBIfam" id="TIGR00536">
    <property type="entry name" value="hemK_fam"/>
    <property type="match status" value="1"/>
</dbReference>
<dbReference type="InterPro" id="IPR019874">
    <property type="entry name" value="RF_methyltr_PrmC"/>
</dbReference>
<comment type="function">
    <text evidence="4">Methylates the class 1 translation termination release factors RF1/PrfA and RF2/PrfB on the glutamine residue of the universally conserved GGQ motif.</text>
</comment>
<name>E1QEX4_DESB2</name>
<dbReference type="STRING" id="644282.Deba_0738"/>
<dbReference type="Proteomes" id="UP000009047">
    <property type="component" value="Chromosome"/>
</dbReference>
<dbReference type="InterPro" id="IPR041698">
    <property type="entry name" value="Methyltransf_25"/>
</dbReference>
<dbReference type="Pfam" id="PF13649">
    <property type="entry name" value="Methyltransf_25"/>
    <property type="match status" value="1"/>
</dbReference>
<protein>
    <recommendedName>
        <fullName evidence="4">Release factor glutamine methyltransferase</fullName>
        <shortName evidence="4">RF MTase</shortName>
        <ecNumber evidence="4">2.1.1.297</ecNumber>
    </recommendedName>
    <alternativeName>
        <fullName evidence="4">N5-glutamine methyltransferase PrmC</fullName>
    </alternativeName>
    <alternativeName>
        <fullName evidence="4">Protein-(glutamine-N5) MTase PrmC</fullName>
    </alternativeName>
    <alternativeName>
        <fullName evidence="4">Protein-glutamine N-methyltransferase PrmC</fullName>
    </alternativeName>
</protein>
<dbReference type="RefSeq" id="WP_013257565.1">
    <property type="nucleotide sequence ID" value="NC_014365.1"/>
</dbReference>
<evidence type="ECO:0000256" key="3">
    <source>
        <dbReference type="ARBA" id="ARBA00022691"/>
    </source>
</evidence>
<dbReference type="GO" id="GO:0102559">
    <property type="term" value="F:peptide chain release factor N(5)-glutamine methyltransferase activity"/>
    <property type="evidence" value="ECO:0007669"/>
    <property type="project" value="UniProtKB-EC"/>
</dbReference>
<evidence type="ECO:0000259" key="6">
    <source>
        <dbReference type="Pfam" id="PF17827"/>
    </source>
</evidence>
<dbReference type="OrthoDB" id="9800643at2"/>
<dbReference type="InterPro" id="IPR050320">
    <property type="entry name" value="N5-glutamine_MTase"/>
</dbReference>
<dbReference type="EMBL" id="CP002085">
    <property type="protein sequence ID" value="ADK84110.1"/>
    <property type="molecule type" value="Genomic_DNA"/>
</dbReference>
<dbReference type="InterPro" id="IPR004556">
    <property type="entry name" value="HemK-like"/>
</dbReference>
<dbReference type="Gene3D" id="3.40.50.150">
    <property type="entry name" value="Vaccinia Virus protein VP39"/>
    <property type="match status" value="1"/>
</dbReference>
<keyword evidence="1 4" id="KW-0489">Methyltransferase</keyword>
<comment type="similarity">
    <text evidence="4">Belongs to the protein N5-glutamine methyltransferase family. PrmC subfamily.</text>
</comment>
<feature type="binding site" evidence="4">
    <location>
        <position position="147"/>
    </location>
    <ligand>
        <name>S-adenosyl-L-methionine</name>
        <dbReference type="ChEBI" id="CHEBI:59789"/>
    </ligand>
</feature>
<proteinExistence type="inferred from homology"/>
<evidence type="ECO:0000256" key="1">
    <source>
        <dbReference type="ARBA" id="ARBA00022603"/>
    </source>
</evidence>
<dbReference type="PANTHER" id="PTHR18895">
    <property type="entry name" value="HEMK METHYLTRANSFERASE"/>
    <property type="match status" value="1"/>
</dbReference>
<comment type="caution">
    <text evidence="4">Lacks conserved residue(s) required for the propagation of feature annotation.</text>
</comment>
<gene>
    <name evidence="4" type="primary">prmC</name>
    <name evidence="7" type="ordered locus">Deba_0738</name>
</gene>